<dbReference type="Gene3D" id="1.50.10.10">
    <property type="match status" value="1"/>
</dbReference>
<dbReference type="CDD" id="cd00063">
    <property type="entry name" value="FN3"/>
    <property type="match status" value="2"/>
</dbReference>
<evidence type="ECO:0000313" key="11">
    <source>
        <dbReference type="EMBL" id="MFC4997891.1"/>
    </source>
</evidence>
<dbReference type="PROSITE" id="PS51318">
    <property type="entry name" value="TAT"/>
    <property type="match status" value="1"/>
</dbReference>
<reference evidence="12" key="1">
    <citation type="journal article" date="2019" name="Int. J. Syst. Evol. Microbiol.">
        <title>The Global Catalogue of Microorganisms (GCM) 10K type strain sequencing project: providing services to taxonomists for standard genome sequencing and annotation.</title>
        <authorList>
            <consortium name="The Broad Institute Genomics Platform"/>
            <consortium name="The Broad Institute Genome Sequencing Center for Infectious Disease"/>
            <person name="Wu L."/>
            <person name="Ma J."/>
        </authorList>
    </citation>
    <scope>NUCLEOTIDE SEQUENCE [LARGE SCALE GENOMIC DNA]</scope>
    <source>
        <strain evidence="12">CGMCC 4.7152</strain>
    </source>
</reference>
<dbReference type="InterPro" id="IPR008928">
    <property type="entry name" value="6-hairpin_glycosidase_sf"/>
</dbReference>
<feature type="domain" description="CBM2" evidence="10">
    <location>
        <begin position="793"/>
        <end position="900"/>
    </location>
</feature>
<dbReference type="SUPFAM" id="SSF49384">
    <property type="entry name" value="Carbohydrate-binding domain"/>
    <property type="match status" value="1"/>
</dbReference>
<sequence length="900" mass="92262">MSSRRTVAIAAAGALLGLALGPASAVPPAVAAPDPGSPVKVNQVAYVPGLPKQATVVSSASAPIGWTLRNSAGATVAAGQTTVKGADALSGDSVHVVDFSAYDTPGNGYVLSAGGADSYPFDISAAPVKQLRYDSLAFFYHQRSGIAIESQYVGSRYARPAGHVGVAPNQGDTSVPCRTSCGYSLDVRGGWYDAGDQGKYVVNGGIAAWQLLNLYERSTDRAALGDGTLAIPERANGVPDVLDEARWEVEFLLRMQVPDGRTDAGMVHHKIHDENWTGLPMRPEADPQRRLLSPVSTAATLNVAAVAAQAARIWRTIDPAFSARALTAAQKAYAAAKANPNRLASGSDSTGGGAYDDAVVTDEFYWAAAELYTTTGTASYRADVTGSALYKGAGFNQRGYDWGWVAGLGDTTLALIPNDLPAADVAATRAKFASFADGLLSQMAGQGYPAPNGGTTYNWGSDGQIANNAAVLGLAHDFTGLAKYRTGAFQALDYLLGRNPLNQSYIAGYGEKAVRNVHHRFWANQSDASLPTAPPGSLSGGPNSGLQDPVAQAQLAGCKAQKCFVDDIGAYSVNEVAVNWNSALASLASWAAEHTGTVPPQDTTAPSVPGTPVASDVAATTLRLTWAASTDAESGVTGYEVRRVSGGTSTVVATPTTASASLTGLTAATAYTFTVAARNGAGLTSAASAPVTVTTADPPADNRPSAPGTPVASAVTATGLTLTWPAATDDHGVAGYEVVRQQGDALSILASSTGPSITLTGLTPATDYVLMVRAKDTAGQFSGFSAAATARTLPANAGGCRVAYSTNGWDTGFTGSVTITNGGTTAWTSWTLAFTFPGNQRVTQGWSGRWSQTGSTVTVTNETWNGAVPAGGTVSLGFNGSYTGTNANPAVFTVNGTTCT</sequence>
<keyword evidence="4 6" id="KW-0326">Glycosidase</keyword>
<dbReference type="InterPro" id="IPR006311">
    <property type="entry name" value="TAT_signal"/>
</dbReference>
<dbReference type="InterPro" id="IPR004197">
    <property type="entry name" value="Cellulase_Ig-like"/>
</dbReference>
<dbReference type="InterPro" id="IPR013783">
    <property type="entry name" value="Ig-like_fold"/>
</dbReference>
<dbReference type="InterPro" id="IPR001919">
    <property type="entry name" value="CBD2"/>
</dbReference>
<dbReference type="SMART" id="SM00637">
    <property type="entry name" value="CBD_II"/>
    <property type="match status" value="1"/>
</dbReference>
<organism evidence="11 12">
    <name type="scientific">Dactylosporangium cerinum</name>
    <dbReference type="NCBI Taxonomy" id="1434730"/>
    <lineage>
        <taxon>Bacteria</taxon>
        <taxon>Bacillati</taxon>
        <taxon>Actinomycetota</taxon>
        <taxon>Actinomycetes</taxon>
        <taxon>Micromonosporales</taxon>
        <taxon>Micromonosporaceae</taxon>
        <taxon>Dactylosporangium</taxon>
    </lineage>
</organism>
<dbReference type="PROSITE" id="PS00698">
    <property type="entry name" value="GH9_3"/>
    <property type="match status" value="1"/>
</dbReference>
<proteinExistence type="inferred from homology"/>
<feature type="domain" description="Fibronectin type-III" evidence="9">
    <location>
        <begin position="608"/>
        <end position="698"/>
    </location>
</feature>
<dbReference type="SMART" id="SM00060">
    <property type="entry name" value="FN3"/>
    <property type="match status" value="2"/>
</dbReference>
<feature type="chain" id="PRO_5045006105" description="Endoglucanase" evidence="7">
    <location>
        <begin position="26"/>
        <end position="900"/>
    </location>
</feature>
<dbReference type="SUPFAM" id="SSF49265">
    <property type="entry name" value="Fibronectin type III"/>
    <property type="match status" value="1"/>
</dbReference>
<name>A0ABV9VQQ3_9ACTN</name>
<dbReference type="PROSITE" id="PS50853">
    <property type="entry name" value="FN3"/>
    <property type="match status" value="2"/>
</dbReference>
<dbReference type="InterPro" id="IPR014756">
    <property type="entry name" value="Ig_E-set"/>
</dbReference>
<dbReference type="Pfam" id="PF00041">
    <property type="entry name" value="fn3"/>
    <property type="match status" value="2"/>
</dbReference>
<dbReference type="InterPro" id="IPR001701">
    <property type="entry name" value="Glyco_hydro_9"/>
</dbReference>
<dbReference type="EC" id="3.2.1.4" evidence="7"/>
<evidence type="ECO:0000313" key="12">
    <source>
        <dbReference type="Proteomes" id="UP001595912"/>
    </source>
</evidence>
<gene>
    <name evidence="11" type="ORF">ACFPIJ_08620</name>
</gene>
<keyword evidence="5 6" id="KW-0624">Polysaccharide degradation</keyword>
<evidence type="ECO:0000256" key="1">
    <source>
        <dbReference type="ARBA" id="ARBA00007072"/>
    </source>
</evidence>
<dbReference type="Gene3D" id="2.60.40.290">
    <property type="match status" value="1"/>
</dbReference>
<evidence type="ECO:0000256" key="5">
    <source>
        <dbReference type="ARBA" id="ARBA00023326"/>
    </source>
</evidence>
<dbReference type="InterPro" id="IPR036116">
    <property type="entry name" value="FN3_sf"/>
</dbReference>
<evidence type="ECO:0000256" key="4">
    <source>
        <dbReference type="ARBA" id="ARBA00023295"/>
    </source>
</evidence>
<dbReference type="InterPro" id="IPR033126">
    <property type="entry name" value="Glyco_hydro_9_Asp/Glu_AS"/>
</dbReference>
<dbReference type="EMBL" id="JBHSIU010000010">
    <property type="protein sequence ID" value="MFC4997891.1"/>
    <property type="molecule type" value="Genomic_DNA"/>
</dbReference>
<dbReference type="InterPro" id="IPR012291">
    <property type="entry name" value="CBM2_carb-bd_dom_sf"/>
</dbReference>
<keyword evidence="7" id="KW-0136">Cellulose degradation</keyword>
<dbReference type="PANTHER" id="PTHR22298">
    <property type="entry name" value="ENDO-1,4-BETA-GLUCANASE"/>
    <property type="match status" value="1"/>
</dbReference>
<evidence type="ECO:0000256" key="6">
    <source>
        <dbReference type="PROSITE-ProRule" id="PRU10060"/>
    </source>
</evidence>
<comment type="caution">
    <text evidence="11">The sequence shown here is derived from an EMBL/GenBank/DDBJ whole genome shotgun (WGS) entry which is preliminary data.</text>
</comment>
<keyword evidence="3 6" id="KW-0119">Carbohydrate metabolism</keyword>
<dbReference type="InterPro" id="IPR008965">
    <property type="entry name" value="CBM2/CBM3_carb-bd_dom_sf"/>
</dbReference>
<keyword evidence="7" id="KW-0732">Signal</keyword>
<dbReference type="Pfam" id="PF02927">
    <property type="entry name" value="CelD_N"/>
    <property type="match status" value="1"/>
</dbReference>
<feature type="active site" evidence="6">
    <location>
        <position position="566"/>
    </location>
</feature>
<feature type="region of interest" description="Disordered" evidence="8">
    <location>
        <begin position="526"/>
        <end position="546"/>
    </location>
</feature>
<feature type="active site" evidence="6">
    <location>
        <position position="575"/>
    </location>
</feature>
<dbReference type="CDD" id="cd02850">
    <property type="entry name" value="E_set_Cellulase_N"/>
    <property type="match status" value="1"/>
</dbReference>
<dbReference type="SUPFAM" id="SSF81296">
    <property type="entry name" value="E set domains"/>
    <property type="match status" value="1"/>
</dbReference>
<dbReference type="SUPFAM" id="SSF48208">
    <property type="entry name" value="Six-hairpin glycosidases"/>
    <property type="match status" value="1"/>
</dbReference>
<evidence type="ECO:0000259" key="9">
    <source>
        <dbReference type="PROSITE" id="PS50853"/>
    </source>
</evidence>
<dbReference type="Proteomes" id="UP001595912">
    <property type="component" value="Unassembled WGS sequence"/>
</dbReference>
<feature type="signal peptide" evidence="7">
    <location>
        <begin position="1"/>
        <end position="25"/>
    </location>
</feature>
<dbReference type="RefSeq" id="WP_380114135.1">
    <property type="nucleotide sequence ID" value="NZ_JBHSIU010000010.1"/>
</dbReference>
<dbReference type="Pfam" id="PF00553">
    <property type="entry name" value="CBM_2"/>
    <property type="match status" value="1"/>
</dbReference>
<protein>
    <recommendedName>
        <fullName evidence="7">Endoglucanase</fullName>
        <ecNumber evidence="7">3.2.1.4</ecNumber>
    </recommendedName>
</protein>
<feature type="domain" description="Fibronectin type-III" evidence="9">
    <location>
        <begin position="706"/>
        <end position="795"/>
    </location>
</feature>
<dbReference type="InterPro" id="IPR012341">
    <property type="entry name" value="6hp_glycosidase-like_sf"/>
</dbReference>
<comment type="catalytic activity">
    <reaction evidence="7">
        <text>Endohydrolysis of (1-&gt;4)-beta-D-glucosidic linkages in cellulose, lichenin and cereal beta-D-glucans.</text>
        <dbReference type="EC" id="3.2.1.4"/>
    </reaction>
</comment>
<evidence type="ECO:0000256" key="2">
    <source>
        <dbReference type="ARBA" id="ARBA00022801"/>
    </source>
</evidence>
<evidence type="ECO:0000256" key="8">
    <source>
        <dbReference type="SAM" id="MobiDB-lite"/>
    </source>
</evidence>
<keyword evidence="2 6" id="KW-0378">Hydrolase</keyword>
<evidence type="ECO:0000256" key="7">
    <source>
        <dbReference type="RuleBase" id="RU361166"/>
    </source>
</evidence>
<evidence type="ECO:0000256" key="3">
    <source>
        <dbReference type="ARBA" id="ARBA00023277"/>
    </source>
</evidence>
<accession>A0ABV9VQQ3</accession>
<keyword evidence="12" id="KW-1185">Reference proteome</keyword>
<dbReference type="Gene3D" id="2.60.40.10">
    <property type="entry name" value="Immunoglobulins"/>
    <property type="match status" value="3"/>
</dbReference>
<comment type="similarity">
    <text evidence="1 6 7">Belongs to the glycosyl hydrolase 9 (cellulase E) family.</text>
</comment>
<dbReference type="PROSITE" id="PS51173">
    <property type="entry name" value="CBM2"/>
    <property type="match status" value="1"/>
</dbReference>
<dbReference type="GO" id="GO:0016787">
    <property type="term" value="F:hydrolase activity"/>
    <property type="evidence" value="ECO:0007669"/>
    <property type="project" value="UniProtKB-KW"/>
</dbReference>
<evidence type="ECO:0000259" key="10">
    <source>
        <dbReference type="PROSITE" id="PS51173"/>
    </source>
</evidence>
<dbReference type="InterPro" id="IPR003961">
    <property type="entry name" value="FN3_dom"/>
</dbReference>
<dbReference type="Pfam" id="PF00759">
    <property type="entry name" value="Glyco_hydro_9"/>
    <property type="match status" value="1"/>
</dbReference>